<sequence length="200" mass="22674">MESWLLAATFWLERKRARAGECCLCVKAPRLLVFCGSSLGSWLFRARLLHIYPSLSFFMNPTLFHHASFIFCTCLLHARDDFYSLKASMDSAQLACLTYRHVIFTAFSLTPCPAMMVTGVWLHEHPSLLQYAQTILTRHRLFSCVLLDRQAFIAVGVPFTFFALTRGLALIYLIHGDSEDALGSCIFRTGDTSPHSLHYV</sequence>
<name>A0AA39MVX4_9AGAR</name>
<keyword evidence="3" id="KW-1185">Reference proteome</keyword>
<protein>
    <submittedName>
        <fullName evidence="2">Uncharacterized protein</fullName>
    </submittedName>
</protein>
<evidence type="ECO:0000313" key="2">
    <source>
        <dbReference type="EMBL" id="KAK0448039.1"/>
    </source>
</evidence>
<keyword evidence="1" id="KW-1133">Transmembrane helix</keyword>
<keyword evidence="1" id="KW-0812">Transmembrane</keyword>
<reference evidence="2" key="1">
    <citation type="submission" date="2023-06" db="EMBL/GenBank/DDBJ databases">
        <authorList>
            <consortium name="Lawrence Berkeley National Laboratory"/>
            <person name="Ahrendt S."/>
            <person name="Sahu N."/>
            <person name="Indic B."/>
            <person name="Wong-Bajracharya J."/>
            <person name="Merenyi Z."/>
            <person name="Ke H.-M."/>
            <person name="Monk M."/>
            <person name="Kocsube S."/>
            <person name="Drula E."/>
            <person name="Lipzen A."/>
            <person name="Balint B."/>
            <person name="Henrissat B."/>
            <person name="Andreopoulos B."/>
            <person name="Martin F.M."/>
            <person name="Harder C.B."/>
            <person name="Rigling D."/>
            <person name="Ford K.L."/>
            <person name="Foster G.D."/>
            <person name="Pangilinan J."/>
            <person name="Papanicolaou A."/>
            <person name="Barry K."/>
            <person name="LaButti K."/>
            <person name="Viragh M."/>
            <person name="Koriabine M."/>
            <person name="Yan M."/>
            <person name="Riley R."/>
            <person name="Champramary S."/>
            <person name="Plett K.L."/>
            <person name="Tsai I.J."/>
            <person name="Slot J."/>
            <person name="Sipos G."/>
            <person name="Plett J."/>
            <person name="Nagy L.G."/>
            <person name="Grigoriev I.V."/>
        </authorList>
    </citation>
    <scope>NUCLEOTIDE SEQUENCE</scope>
    <source>
        <strain evidence="2">FPL87.14</strain>
    </source>
</reference>
<gene>
    <name evidence="2" type="ORF">EV421DRAFT_1785562</name>
</gene>
<feature type="transmembrane region" description="Helical" evidence="1">
    <location>
        <begin position="151"/>
        <end position="174"/>
    </location>
</feature>
<proteinExistence type="predicted"/>
<evidence type="ECO:0000313" key="3">
    <source>
        <dbReference type="Proteomes" id="UP001175226"/>
    </source>
</evidence>
<keyword evidence="1" id="KW-0472">Membrane</keyword>
<feature type="transmembrane region" description="Helical" evidence="1">
    <location>
        <begin position="57"/>
        <end position="78"/>
    </location>
</feature>
<dbReference type="EMBL" id="JAUEPT010000010">
    <property type="protein sequence ID" value="KAK0448039.1"/>
    <property type="molecule type" value="Genomic_DNA"/>
</dbReference>
<organism evidence="2 3">
    <name type="scientific">Armillaria borealis</name>
    <dbReference type="NCBI Taxonomy" id="47425"/>
    <lineage>
        <taxon>Eukaryota</taxon>
        <taxon>Fungi</taxon>
        <taxon>Dikarya</taxon>
        <taxon>Basidiomycota</taxon>
        <taxon>Agaricomycotina</taxon>
        <taxon>Agaricomycetes</taxon>
        <taxon>Agaricomycetidae</taxon>
        <taxon>Agaricales</taxon>
        <taxon>Marasmiineae</taxon>
        <taxon>Physalacriaceae</taxon>
        <taxon>Armillaria</taxon>
    </lineage>
</organism>
<dbReference type="AlphaFoldDB" id="A0AA39MVX4"/>
<comment type="caution">
    <text evidence="2">The sequence shown here is derived from an EMBL/GenBank/DDBJ whole genome shotgun (WGS) entry which is preliminary data.</text>
</comment>
<feature type="transmembrane region" description="Helical" evidence="1">
    <location>
        <begin position="98"/>
        <end position="122"/>
    </location>
</feature>
<dbReference type="Proteomes" id="UP001175226">
    <property type="component" value="Unassembled WGS sequence"/>
</dbReference>
<evidence type="ECO:0000256" key="1">
    <source>
        <dbReference type="SAM" id="Phobius"/>
    </source>
</evidence>
<accession>A0AA39MVX4</accession>